<dbReference type="RefSeq" id="XP_018537426.2">
    <property type="nucleotide sequence ID" value="XM_018681910.2"/>
</dbReference>
<comment type="subcellular location">
    <subcellularLocation>
        <location evidence="1">Membrane</location>
        <topology evidence="1">Single-pass type I membrane protein</topology>
    </subcellularLocation>
</comment>
<evidence type="ECO:0000256" key="14">
    <source>
        <dbReference type="SAM" id="Phobius"/>
    </source>
</evidence>
<dbReference type="Proteomes" id="UP000314980">
    <property type="component" value="Unassembled WGS sequence"/>
</dbReference>
<evidence type="ECO:0000256" key="3">
    <source>
        <dbReference type="ARBA" id="ARBA00022588"/>
    </source>
</evidence>
<dbReference type="InterPro" id="IPR035897">
    <property type="entry name" value="Toll_tir_struct_dom_sf"/>
</dbReference>
<dbReference type="SUPFAM" id="SSF52200">
    <property type="entry name" value="Toll/Interleukin receptor TIR domain"/>
    <property type="match status" value="1"/>
</dbReference>
<keyword evidence="7" id="KW-0677">Repeat</keyword>
<dbReference type="PANTHER" id="PTHR24365:SF522">
    <property type="entry name" value="LOW QUALITY PROTEIN: TOLL-LIKE RECEPTOR 13-RELATED"/>
    <property type="match status" value="1"/>
</dbReference>
<evidence type="ECO:0000256" key="11">
    <source>
        <dbReference type="ARBA" id="ARBA00023170"/>
    </source>
</evidence>
<dbReference type="Gene3D" id="3.40.50.10140">
    <property type="entry name" value="Toll/interleukin-1 receptor homology (TIR) domain"/>
    <property type="match status" value="1"/>
</dbReference>
<keyword evidence="8" id="KW-0391">Immunity</keyword>
<dbReference type="Ensembl" id="ENSLCAT00010001807.1">
    <property type="protein sequence ID" value="ENSLCAP00010001741.1"/>
    <property type="gene ID" value="ENSLCAG00010000996.1"/>
</dbReference>
<dbReference type="OrthoDB" id="1421090at2759"/>
<reference evidence="16" key="3">
    <citation type="submission" date="2025-09" db="UniProtKB">
        <authorList>
            <consortium name="Ensembl"/>
        </authorList>
    </citation>
    <scope>IDENTIFICATION</scope>
</reference>
<keyword evidence="13" id="KW-0395">Inflammatory response</keyword>
<dbReference type="PROSITE" id="PS51450">
    <property type="entry name" value="LRR"/>
    <property type="match status" value="3"/>
</dbReference>
<dbReference type="FunFam" id="3.40.50.10140:FF:000001">
    <property type="entry name" value="Toll-like receptor 2"/>
    <property type="match status" value="1"/>
</dbReference>
<keyword evidence="10 14" id="KW-0472">Membrane</keyword>
<dbReference type="Pfam" id="PF01582">
    <property type="entry name" value="TIR"/>
    <property type="match status" value="1"/>
</dbReference>
<dbReference type="InterPro" id="IPR003591">
    <property type="entry name" value="Leu-rich_rpt_typical-subtyp"/>
</dbReference>
<dbReference type="SMART" id="SM00255">
    <property type="entry name" value="TIR"/>
    <property type="match status" value="1"/>
</dbReference>
<dbReference type="KEGG" id="lcf:108886843"/>
<keyword evidence="9 14" id="KW-1133">Transmembrane helix</keyword>
<name>A0A4W6BTI7_LATCA</name>
<keyword evidence="4" id="KW-0433">Leucine-rich repeat</keyword>
<evidence type="ECO:0000256" key="13">
    <source>
        <dbReference type="ARBA" id="ARBA00023198"/>
    </source>
</evidence>
<accession>A0A4W6BTI7</accession>
<dbReference type="GO" id="GO:0005886">
    <property type="term" value="C:plasma membrane"/>
    <property type="evidence" value="ECO:0007669"/>
    <property type="project" value="TreeGrafter"/>
</dbReference>
<dbReference type="AlphaFoldDB" id="A0A4W6BTI7"/>
<keyword evidence="17" id="KW-1185">Reference proteome</keyword>
<dbReference type="Pfam" id="PF13855">
    <property type="entry name" value="LRR_8"/>
    <property type="match status" value="5"/>
</dbReference>
<evidence type="ECO:0000256" key="9">
    <source>
        <dbReference type="ARBA" id="ARBA00022989"/>
    </source>
</evidence>
<reference evidence="17" key="1">
    <citation type="submission" date="2015-09" db="EMBL/GenBank/DDBJ databases">
        <authorList>
            <person name="Sai Rama Sridatta P."/>
        </authorList>
    </citation>
    <scope>NUCLEOTIDE SEQUENCE [LARGE SCALE GENOMIC DNA]</scope>
</reference>
<dbReference type="InterPro" id="IPR000157">
    <property type="entry name" value="TIR_dom"/>
</dbReference>
<evidence type="ECO:0000259" key="15">
    <source>
        <dbReference type="PROSITE" id="PS50104"/>
    </source>
</evidence>
<keyword evidence="12" id="KW-0325">Glycoprotein</keyword>
<evidence type="ECO:0000256" key="5">
    <source>
        <dbReference type="ARBA" id="ARBA00022692"/>
    </source>
</evidence>
<dbReference type="InParanoid" id="A0A4W6BTI7"/>
<feature type="domain" description="TIR" evidence="15">
    <location>
        <begin position="512"/>
        <end position="653"/>
    </location>
</feature>
<dbReference type="PROSITE" id="PS50104">
    <property type="entry name" value="TIR"/>
    <property type="match status" value="1"/>
</dbReference>
<keyword evidence="5 14" id="KW-0812">Transmembrane</keyword>
<reference evidence="16" key="2">
    <citation type="submission" date="2025-08" db="UniProtKB">
        <authorList>
            <consortium name="Ensembl"/>
        </authorList>
    </citation>
    <scope>IDENTIFICATION</scope>
</reference>
<evidence type="ECO:0000256" key="12">
    <source>
        <dbReference type="ARBA" id="ARBA00023180"/>
    </source>
</evidence>
<sequence>MLQTTESLQILGLSFMGKLIDEGLIDVACQVPSLRTLDASDNEFGTIDDNLLRSCSQLTELNLSFNNLFELSEHSLRSITQLRNLYLHGNRLSKLPLAIRGLSTLEILDLHFNIISELDCLNFHGLTRLTNLNLNNNRISRLQRCVFQDLNDLKVLNIGQNSLFTFDNAFNLNLWNLESLNLHNNGNLNLQQGDFSNLSSLSYLDLESDRFHWIYDGAFQGLDNLQTLILSTWKYEKELFRGLPLLETLTLYLNFNTLKKRSQQNGEPPFSNLPNLKKLELRNDNGLHDVILPDLLRGLKYLEYLITDNFFRKTVHPDTFKYTPQLKSLQITHSHLSYLDPELFWPIPNLQELDLSNNMFPSLDFLAQANLMALSSLKLTENQLSIINGTVFQSLPALTYLDLNDNPLTCACSNAGLNQWVLTNNQTQVVDGYQYTCAFPVSQQGNRFLDFDIHSCWVDANFLCFISSTSLVVLTLLTSFIYHFLRWHLAYAYYLFLAFLYDKKTRKKGTPDHYDAFVSYNVHDEAWVYRELLPVLEGQQGWRLCLHHRDFEPGKPIVENITEAIYGSRKTICVISQNYLQSEWCSREIQMASFRLFDEHKDVLILLFLEDIPAQQLSPYYHMRSLVKKRTYLSWPKAGQHTGVFWMKISQALETAESPTEHTHLLTGNPHFM</sequence>
<evidence type="ECO:0000256" key="2">
    <source>
        <dbReference type="ARBA" id="ARBA00009634"/>
    </source>
</evidence>
<keyword evidence="11" id="KW-0675">Receptor</keyword>
<dbReference type="GO" id="GO:0006954">
    <property type="term" value="P:inflammatory response"/>
    <property type="evidence" value="ECO:0007669"/>
    <property type="project" value="UniProtKB-KW"/>
</dbReference>
<dbReference type="GeneID" id="108886843"/>
<evidence type="ECO:0000256" key="4">
    <source>
        <dbReference type="ARBA" id="ARBA00022614"/>
    </source>
</evidence>
<evidence type="ECO:0000256" key="8">
    <source>
        <dbReference type="ARBA" id="ARBA00022859"/>
    </source>
</evidence>
<dbReference type="GO" id="GO:0007165">
    <property type="term" value="P:signal transduction"/>
    <property type="evidence" value="ECO:0007669"/>
    <property type="project" value="InterPro"/>
</dbReference>
<evidence type="ECO:0000313" key="17">
    <source>
        <dbReference type="Proteomes" id="UP000314980"/>
    </source>
</evidence>
<evidence type="ECO:0000313" key="16">
    <source>
        <dbReference type="Ensembl" id="ENSLCAP00010001741.1"/>
    </source>
</evidence>
<evidence type="ECO:0000256" key="10">
    <source>
        <dbReference type="ARBA" id="ARBA00023136"/>
    </source>
</evidence>
<evidence type="ECO:0000256" key="6">
    <source>
        <dbReference type="ARBA" id="ARBA00022729"/>
    </source>
</evidence>
<proteinExistence type="inferred from homology"/>
<organism evidence="16 17">
    <name type="scientific">Lates calcarifer</name>
    <name type="common">Barramundi</name>
    <name type="synonym">Holocentrus calcarifer</name>
    <dbReference type="NCBI Taxonomy" id="8187"/>
    <lineage>
        <taxon>Eukaryota</taxon>
        <taxon>Metazoa</taxon>
        <taxon>Chordata</taxon>
        <taxon>Craniata</taxon>
        <taxon>Vertebrata</taxon>
        <taxon>Euteleostomi</taxon>
        <taxon>Actinopterygii</taxon>
        <taxon>Neopterygii</taxon>
        <taxon>Teleostei</taxon>
        <taxon>Neoteleostei</taxon>
        <taxon>Acanthomorphata</taxon>
        <taxon>Carangaria</taxon>
        <taxon>Carangaria incertae sedis</taxon>
        <taxon>Centropomidae</taxon>
        <taxon>Lates</taxon>
    </lineage>
</organism>
<keyword evidence="6" id="KW-0732">Signal</keyword>
<dbReference type="PANTHER" id="PTHR24365">
    <property type="entry name" value="TOLL-LIKE RECEPTOR"/>
    <property type="match status" value="1"/>
</dbReference>
<dbReference type="SMART" id="SM00369">
    <property type="entry name" value="LRR_TYP"/>
    <property type="match status" value="11"/>
</dbReference>
<protein>
    <submittedName>
        <fullName evidence="16">Toll-like receptor 22</fullName>
    </submittedName>
</protein>
<dbReference type="InterPro" id="IPR001611">
    <property type="entry name" value="Leu-rich_rpt"/>
</dbReference>
<evidence type="ECO:0000256" key="7">
    <source>
        <dbReference type="ARBA" id="ARBA00022737"/>
    </source>
</evidence>
<dbReference type="GO" id="GO:0045087">
    <property type="term" value="P:innate immune response"/>
    <property type="evidence" value="ECO:0007669"/>
    <property type="project" value="UniProtKB-KW"/>
</dbReference>
<evidence type="ECO:0000256" key="1">
    <source>
        <dbReference type="ARBA" id="ARBA00004479"/>
    </source>
</evidence>
<dbReference type="GeneTree" id="ENSGT00940000163999"/>
<dbReference type="GO" id="GO:0038023">
    <property type="term" value="F:signaling receptor activity"/>
    <property type="evidence" value="ECO:0007669"/>
    <property type="project" value="TreeGrafter"/>
</dbReference>
<feature type="transmembrane region" description="Helical" evidence="14">
    <location>
        <begin position="484"/>
        <end position="501"/>
    </location>
</feature>
<keyword evidence="3" id="KW-0399">Innate immunity</keyword>
<dbReference type="STRING" id="8187.ENSLCAP00010001741"/>
<dbReference type="InterPro" id="IPR032675">
    <property type="entry name" value="LRR_dom_sf"/>
</dbReference>
<dbReference type="SUPFAM" id="SSF52058">
    <property type="entry name" value="L domain-like"/>
    <property type="match status" value="2"/>
</dbReference>
<comment type="similarity">
    <text evidence="2">Belongs to the Toll-like receptor family.</text>
</comment>
<dbReference type="Gene3D" id="3.80.10.10">
    <property type="entry name" value="Ribonuclease Inhibitor"/>
    <property type="match status" value="2"/>
</dbReference>